<proteinExistence type="predicted"/>
<protein>
    <submittedName>
        <fullName evidence="1">Uncharacterized protein</fullName>
    </submittedName>
</protein>
<accession>A0AAW4FHP3</accession>
<evidence type="ECO:0000313" key="2">
    <source>
        <dbReference type="Proteomes" id="UP000744980"/>
    </source>
</evidence>
<organism evidence="1 2">
    <name type="scientific">Ensifer canadensis</name>
    <dbReference type="NCBI Taxonomy" id="555315"/>
    <lineage>
        <taxon>Bacteria</taxon>
        <taxon>Pseudomonadati</taxon>
        <taxon>Pseudomonadota</taxon>
        <taxon>Alphaproteobacteria</taxon>
        <taxon>Hyphomicrobiales</taxon>
        <taxon>Rhizobiaceae</taxon>
        <taxon>Sinorhizobium/Ensifer group</taxon>
        <taxon>Ensifer</taxon>
    </lineage>
</organism>
<reference evidence="1 2" key="1">
    <citation type="submission" date="2020-01" db="EMBL/GenBank/DDBJ databases">
        <title>Draft genome assembly of Ensifer adhaerens T173.</title>
        <authorList>
            <person name="Craig J.E."/>
            <person name="Stinchcombe J.R."/>
        </authorList>
    </citation>
    <scope>NUCLEOTIDE SEQUENCE [LARGE SCALE GENOMIC DNA]</scope>
    <source>
        <strain evidence="1 2">T173</strain>
    </source>
</reference>
<evidence type="ECO:0000313" key="1">
    <source>
        <dbReference type="EMBL" id="MBM3091617.1"/>
    </source>
</evidence>
<sequence length="89" mass="9805">MSVEEADLISDPHTVPVTFSNIMLGGGLVNGVINFTLGVFRFTPTTDGKIHNDPIICSRIRLDRDTAITLRDFLNHQIALLDTPQDKAN</sequence>
<dbReference type="RefSeq" id="WP_203528019.1">
    <property type="nucleotide sequence ID" value="NZ_CP083370.1"/>
</dbReference>
<dbReference type="Proteomes" id="UP000744980">
    <property type="component" value="Unassembled WGS sequence"/>
</dbReference>
<name>A0AAW4FHP3_9HYPH</name>
<comment type="caution">
    <text evidence="1">The sequence shown here is derived from an EMBL/GenBank/DDBJ whole genome shotgun (WGS) entry which is preliminary data.</text>
</comment>
<keyword evidence="2" id="KW-1185">Reference proteome</keyword>
<dbReference type="AlphaFoldDB" id="A0AAW4FHP3"/>
<dbReference type="EMBL" id="WXFA01000006">
    <property type="protein sequence ID" value="MBM3091617.1"/>
    <property type="molecule type" value="Genomic_DNA"/>
</dbReference>
<gene>
    <name evidence="1" type="ORF">GFB56_12410</name>
</gene>